<dbReference type="Proteomes" id="UP001522450">
    <property type="component" value="Unassembled WGS sequence"/>
</dbReference>
<protein>
    <submittedName>
        <fullName evidence="1">DUF4365 domain-containing protein</fullName>
    </submittedName>
</protein>
<accession>A0ABT0ARP2</accession>
<reference evidence="1 2" key="1">
    <citation type="journal article" date="2022" name="Microbiol. Res.">
        <title>Comparative genome analysis, predicted lifestyle and antimicrobial strategies of Lactococcus carnosus and Lactococcus paracarnosus isolated from meat.</title>
        <authorList>
            <person name="Werum V."/>
            <person name="Ehrmann M."/>
            <person name="Vogel R."/>
            <person name="Hilgarth M."/>
        </authorList>
    </citation>
    <scope>NUCLEOTIDE SEQUENCE [LARGE SCALE GENOMIC DNA]</scope>
    <source>
        <strain evidence="1 2">TMW22177</strain>
    </source>
</reference>
<dbReference type="EMBL" id="JAAECS010000002">
    <property type="protein sequence ID" value="MCJ1989364.1"/>
    <property type="molecule type" value="Genomic_DNA"/>
</dbReference>
<evidence type="ECO:0000313" key="2">
    <source>
        <dbReference type="Proteomes" id="UP001522450"/>
    </source>
</evidence>
<name>A0ABT0ARP2_9LACT</name>
<organism evidence="1 2">
    <name type="scientific">Pseudolactococcus carnosus</name>
    <dbReference type="NCBI Taxonomy" id="2749961"/>
    <lineage>
        <taxon>Bacteria</taxon>
        <taxon>Bacillati</taxon>
        <taxon>Bacillota</taxon>
        <taxon>Bacilli</taxon>
        <taxon>Lactobacillales</taxon>
        <taxon>Streptococcaceae</taxon>
        <taxon>Pseudolactococcus</taxon>
    </lineage>
</organism>
<evidence type="ECO:0000313" key="1">
    <source>
        <dbReference type="EMBL" id="MCJ1989364.1"/>
    </source>
</evidence>
<comment type="caution">
    <text evidence="1">The sequence shown here is derived from an EMBL/GenBank/DDBJ whole genome shotgun (WGS) entry which is preliminary data.</text>
</comment>
<sequence>MNANDIEILAVSKLKRVLTINEYLSPVINEGDKEPSWDGHIYLYQKKGKKKKDIKGRVSIQVKGVEENSTIISDIKYTVSVVDLRNYLKDGGVIYFVVYVDRQGNDKIYYCTMEPLIIKKFLNELKKSSQKNKTISFKALPEDDDKIRDIFFNFQLNSQKQISFIGYEPLSFNNLIDKLKPENLEISIQGYGMKDISDFAEFKKYNQAFMYAKISDLNILVPMDVILSEIFEYKEVDITVGVSGKVYYEKVISEYHSKDKVILRLSNWLAIIFNPLKKQFNAQLSSGSFFRSAAHDMSFFLSAIKEQNFELNGIAINLVDWSREISQADYEHKVEMLELFDETVKLMDMLGVKEDIDMITLSDLEKNNLEMLRISLIDQKLMTGFPEKINILKIVEIGRYKFACIFQEVDKERGTYRIFDIFDTPFNILTEDVNGDGYHYSILMLLDSKCLSEITNIKYDKMLISFQELPFNEYVLDHTNRFALTLINASDIIADSDETRKNELLKTALTFLEWVDEKDIHSMMEDMLFINKIQIQKRMRKLKAQELKELLLITELDEISTGIRFSAYTLLEDKVGADLQFKLFSEENREDLKGYPIWNLYNTLE</sequence>
<gene>
    <name evidence="1" type="ORF">GYN21_03945</name>
</gene>
<proteinExistence type="predicted"/>
<keyword evidence="2" id="KW-1185">Reference proteome</keyword>
<dbReference type="RefSeq" id="WP_244034419.1">
    <property type="nucleotide sequence ID" value="NZ_JAAECS010000002.1"/>
</dbReference>